<dbReference type="SUPFAM" id="SSF81383">
    <property type="entry name" value="F-box domain"/>
    <property type="match status" value="1"/>
</dbReference>
<proteinExistence type="predicted"/>
<dbReference type="Gene3D" id="1.20.1280.50">
    <property type="match status" value="1"/>
</dbReference>
<feature type="compositionally biased region" description="Basic residues" evidence="1">
    <location>
        <begin position="1"/>
        <end position="13"/>
    </location>
</feature>
<dbReference type="Pfam" id="PF00646">
    <property type="entry name" value="F-box"/>
    <property type="match status" value="1"/>
</dbReference>
<dbReference type="InterPro" id="IPR013187">
    <property type="entry name" value="F-box-assoc_dom_typ3"/>
</dbReference>
<sequence length="389" mass="44252">MNLKTSRKRKRKTSTPPEPVPELSDQIVQGILVRQPVKSLLRCKAVCQAWRAIISDPFFTRAHLRWSASRWEEEEGWPTNFSNHIRFYQWQQGASMATFMHAEDFDCKFSFVRYFAHCDGLVLAPTDTGIYLFNPATRETVTLPISIRHHEEVHCCCIGLGRDPRSGKYKVARAFYRSWDPDTGMGTGMRMEVLTVSCNGGAAAWREIADDLPYPACNWRTAMTVNGFLFWRVAKHLPGLPPRGLIHLSLADETLGITTLPDSVDPVLPDAFALDELHGELCVTEVTDDETVTIWTLAVQEDGVQGQCWEQRCIVQLGGFFHPLAFLPGGRIMLKAGFDISIYDMATAKLTTVWQMDRLKYQGRRARTWKNLFVFNALRYTESLVRITV</sequence>
<accession>A0A2S3GLB6</accession>
<dbReference type="CDD" id="cd22157">
    <property type="entry name" value="F-box_AtFBW1-like"/>
    <property type="match status" value="1"/>
</dbReference>
<evidence type="ECO:0000313" key="4">
    <source>
        <dbReference type="EMBL" id="PAN03777.1"/>
    </source>
</evidence>
<dbReference type="InterPro" id="IPR050796">
    <property type="entry name" value="SCF_F-box_component"/>
</dbReference>
<dbReference type="InterPro" id="IPR017451">
    <property type="entry name" value="F-box-assoc_interact_dom"/>
</dbReference>
<dbReference type="Proteomes" id="UP000243499">
    <property type="component" value="Chromosome 1"/>
</dbReference>
<dbReference type="PANTHER" id="PTHR31672">
    <property type="entry name" value="BNACNNG10540D PROTEIN"/>
    <property type="match status" value="1"/>
</dbReference>
<dbReference type="Gramene" id="PAN03777">
    <property type="protein sequence ID" value="PAN03777"/>
    <property type="gene ID" value="PAHAL_1G021400"/>
</dbReference>
<dbReference type="EMBL" id="CM008046">
    <property type="protein sequence ID" value="PAN03777.1"/>
    <property type="molecule type" value="Genomic_DNA"/>
</dbReference>
<reference evidence="4" key="1">
    <citation type="submission" date="2018-04" db="EMBL/GenBank/DDBJ databases">
        <title>WGS assembly of Panicum hallii.</title>
        <authorList>
            <person name="Lovell J."/>
            <person name="Jenkins J."/>
            <person name="Lowry D."/>
            <person name="Mamidi S."/>
            <person name="Sreedasyam A."/>
            <person name="Weng X."/>
            <person name="Barry K."/>
            <person name="Bonette J."/>
            <person name="Campitelli B."/>
            <person name="Daum C."/>
            <person name="Gordon S."/>
            <person name="Gould B."/>
            <person name="Lipzen A."/>
            <person name="Macqueen A."/>
            <person name="Palacio-Mejia J."/>
            <person name="Plott C."/>
            <person name="Shakirov E."/>
            <person name="Shu S."/>
            <person name="Yoshinaga Y."/>
            <person name="Zane M."/>
            <person name="Rokhsar D."/>
            <person name="Grimwood J."/>
            <person name="Schmutz J."/>
            <person name="Juenger T."/>
        </authorList>
    </citation>
    <scope>NUCLEOTIDE SEQUENCE [LARGE SCALE GENOMIC DNA]</scope>
    <source>
        <strain evidence="4">FIL2</strain>
    </source>
</reference>
<protein>
    <recommendedName>
        <fullName evidence="5">F-box domain-containing protein</fullName>
    </recommendedName>
</protein>
<dbReference type="NCBIfam" id="TIGR01640">
    <property type="entry name" value="F_box_assoc_1"/>
    <property type="match status" value="1"/>
</dbReference>
<evidence type="ECO:0000256" key="1">
    <source>
        <dbReference type="SAM" id="MobiDB-lite"/>
    </source>
</evidence>
<feature type="domain" description="F-box associated beta-propeller type 3" evidence="3">
    <location>
        <begin position="101"/>
        <end position="298"/>
    </location>
</feature>
<organism evidence="4">
    <name type="scientific">Panicum hallii</name>
    <dbReference type="NCBI Taxonomy" id="206008"/>
    <lineage>
        <taxon>Eukaryota</taxon>
        <taxon>Viridiplantae</taxon>
        <taxon>Streptophyta</taxon>
        <taxon>Embryophyta</taxon>
        <taxon>Tracheophyta</taxon>
        <taxon>Spermatophyta</taxon>
        <taxon>Magnoliopsida</taxon>
        <taxon>Liliopsida</taxon>
        <taxon>Poales</taxon>
        <taxon>Poaceae</taxon>
        <taxon>PACMAD clade</taxon>
        <taxon>Panicoideae</taxon>
        <taxon>Panicodae</taxon>
        <taxon>Paniceae</taxon>
        <taxon>Panicinae</taxon>
        <taxon>Panicum</taxon>
        <taxon>Panicum sect. Panicum</taxon>
    </lineage>
</organism>
<evidence type="ECO:0000259" key="3">
    <source>
        <dbReference type="Pfam" id="PF08268"/>
    </source>
</evidence>
<name>A0A2S3GLB6_9POAL</name>
<gene>
    <name evidence="4" type="ORF">PAHAL_1G021400</name>
</gene>
<dbReference type="AlphaFoldDB" id="A0A2S3GLB6"/>
<feature type="domain" description="F-box" evidence="2">
    <location>
        <begin position="23"/>
        <end position="60"/>
    </location>
</feature>
<dbReference type="PANTHER" id="PTHR31672:SF13">
    <property type="entry name" value="F-BOX PROTEIN CPR30-LIKE"/>
    <property type="match status" value="1"/>
</dbReference>
<feature type="region of interest" description="Disordered" evidence="1">
    <location>
        <begin position="1"/>
        <end position="22"/>
    </location>
</feature>
<dbReference type="Pfam" id="PF08268">
    <property type="entry name" value="FBA_3"/>
    <property type="match status" value="1"/>
</dbReference>
<evidence type="ECO:0008006" key="5">
    <source>
        <dbReference type="Google" id="ProtNLM"/>
    </source>
</evidence>
<dbReference type="InterPro" id="IPR036047">
    <property type="entry name" value="F-box-like_dom_sf"/>
</dbReference>
<evidence type="ECO:0000259" key="2">
    <source>
        <dbReference type="Pfam" id="PF00646"/>
    </source>
</evidence>
<dbReference type="InterPro" id="IPR001810">
    <property type="entry name" value="F-box_dom"/>
</dbReference>